<name>A0A7C9ASR2_OPUST</name>
<proteinExistence type="predicted"/>
<reference evidence="1" key="2">
    <citation type="submission" date="2020-07" db="EMBL/GenBank/DDBJ databases">
        <authorList>
            <person name="Vera ALvarez R."/>
            <person name="Arias-Moreno D.M."/>
            <person name="Jimenez-Jacinto V."/>
            <person name="Jimenez-Bremont J.F."/>
            <person name="Swaminathan K."/>
            <person name="Moose S.P."/>
            <person name="Guerrero-Gonzalez M.L."/>
            <person name="Marino-Ramirez L."/>
            <person name="Landsman D."/>
            <person name="Rodriguez-Kessler M."/>
            <person name="Delgado-Sanchez P."/>
        </authorList>
    </citation>
    <scope>NUCLEOTIDE SEQUENCE</scope>
    <source>
        <tissue evidence="1">Cladode</tissue>
    </source>
</reference>
<protein>
    <submittedName>
        <fullName evidence="1">Uncharacterized protein</fullName>
    </submittedName>
</protein>
<evidence type="ECO:0000313" key="1">
    <source>
        <dbReference type="EMBL" id="MBA4675179.1"/>
    </source>
</evidence>
<reference evidence="1" key="1">
    <citation type="journal article" date="2013" name="J. Plant Res.">
        <title>Effect of fungi and light on seed germination of three Opuntia species from semiarid lands of central Mexico.</title>
        <authorList>
            <person name="Delgado-Sanchez P."/>
            <person name="Jimenez-Bremont J.F."/>
            <person name="Guerrero-Gonzalez Mde L."/>
            <person name="Flores J."/>
        </authorList>
    </citation>
    <scope>NUCLEOTIDE SEQUENCE</scope>
    <source>
        <tissue evidence="1">Cladode</tissue>
    </source>
</reference>
<sequence>MASGPISHSGTRGGIHGGWPGRVLLQAVPGEHEEHWRVTFFLWHGNVKLLEQFSSVDSSPHNKGKQVRRLAIRRSQQREIGLLLLSDSWFVCIEFGLFSSLCQMVQVQRQ</sequence>
<dbReference type="EMBL" id="GISG01266231">
    <property type="protein sequence ID" value="MBA4675179.1"/>
    <property type="molecule type" value="Transcribed_RNA"/>
</dbReference>
<accession>A0A7C9ASR2</accession>
<dbReference type="AlphaFoldDB" id="A0A7C9ASR2"/>
<organism evidence="1">
    <name type="scientific">Opuntia streptacantha</name>
    <name type="common">Prickly pear cactus</name>
    <name type="synonym">Opuntia cardona</name>
    <dbReference type="NCBI Taxonomy" id="393608"/>
    <lineage>
        <taxon>Eukaryota</taxon>
        <taxon>Viridiplantae</taxon>
        <taxon>Streptophyta</taxon>
        <taxon>Embryophyta</taxon>
        <taxon>Tracheophyta</taxon>
        <taxon>Spermatophyta</taxon>
        <taxon>Magnoliopsida</taxon>
        <taxon>eudicotyledons</taxon>
        <taxon>Gunneridae</taxon>
        <taxon>Pentapetalae</taxon>
        <taxon>Caryophyllales</taxon>
        <taxon>Cactineae</taxon>
        <taxon>Cactaceae</taxon>
        <taxon>Opuntioideae</taxon>
        <taxon>Opuntia</taxon>
    </lineage>
</organism>